<dbReference type="GO" id="GO:0050804">
    <property type="term" value="P:modulation of chemical synaptic transmission"/>
    <property type="evidence" value="ECO:0007669"/>
    <property type="project" value="TreeGrafter"/>
</dbReference>
<dbReference type="STRING" id="418985.A0A1V9XID9"/>
<keyword evidence="2" id="KW-1185">Reference proteome</keyword>
<proteinExistence type="predicted"/>
<dbReference type="SUPFAM" id="SSF49785">
    <property type="entry name" value="Galactose-binding domain-like"/>
    <property type="match status" value="1"/>
</dbReference>
<dbReference type="GO" id="GO:0008344">
    <property type="term" value="P:adult locomotory behavior"/>
    <property type="evidence" value="ECO:0007669"/>
    <property type="project" value="TreeGrafter"/>
</dbReference>
<comment type="caution">
    <text evidence="1">The sequence shown here is derived from an EMBL/GenBank/DDBJ whole genome shotgun (WGS) entry which is preliminary data.</text>
</comment>
<dbReference type="OrthoDB" id="6408997at2759"/>
<dbReference type="AlphaFoldDB" id="A0A1V9XID9"/>
<dbReference type="GO" id="GO:0048512">
    <property type="term" value="P:circadian behavior"/>
    <property type="evidence" value="ECO:0007669"/>
    <property type="project" value="TreeGrafter"/>
</dbReference>
<protein>
    <submittedName>
        <fullName evidence="1">Btb poz domain-containing protein 9-like</fullName>
    </submittedName>
</protein>
<evidence type="ECO:0000313" key="2">
    <source>
        <dbReference type="Proteomes" id="UP000192247"/>
    </source>
</evidence>
<dbReference type="InterPro" id="IPR052407">
    <property type="entry name" value="BTB_POZ_domain_cont_9"/>
</dbReference>
<accession>A0A1V9XID9</accession>
<name>A0A1V9XID9_9ACAR</name>
<evidence type="ECO:0000313" key="1">
    <source>
        <dbReference type="EMBL" id="OQR73196.1"/>
    </source>
</evidence>
<dbReference type="InParanoid" id="A0A1V9XID9"/>
<dbReference type="Proteomes" id="UP000192247">
    <property type="component" value="Unassembled WGS sequence"/>
</dbReference>
<dbReference type="PANTHER" id="PTHR46306">
    <property type="entry name" value="BTB/POZ DOMAIN-CONTAINING PROTEIN 9"/>
    <property type="match status" value="1"/>
</dbReference>
<sequence length="154" mass="18201">MFIINHIVLLLCDKDPRSYSYYIEVSLNQEDWCRVIDHSTCLCRSVQKLYFGPRVVRYLGSGYIVVQLPQPYMVDSMRLLLWDCDARSYSYYVEISVDKKKWTRIADRIRTSSRSICQVRRHAQHRQRGVSLRPLRVSYTSADAGKMLHALRFC</sequence>
<dbReference type="Gene3D" id="2.60.120.260">
    <property type="entry name" value="Galactose-binding domain-like"/>
    <property type="match status" value="1"/>
</dbReference>
<dbReference type="EMBL" id="MNPL01010336">
    <property type="protein sequence ID" value="OQR73196.1"/>
    <property type="molecule type" value="Genomic_DNA"/>
</dbReference>
<dbReference type="InterPro" id="IPR008979">
    <property type="entry name" value="Galactose-bd-like_sf"/>
</dbReference>
<dbReference type="PANTHER" id="PTHR46306:SF1">
    <property type="entry name" value="BTB_POZ DOMAIN-CONTAINING PROTEIN 9"/>
    <property type="match status" value="1"/>
</dbReference>
<organism evidence="1 2">
    <name type="scientific">Tropilaelaps mercedesae</name>
    <dbReference type="NCBI Taxonomy" id="418985"/>
    <lineage>
        <taxon>Eukaryota</taxon>
        <taxon>Metazoa</taxon>
        <taxon>Ecdysozoa</taxon>
        <taxon>Arthropoda</taxon>
        <taxon>Chelicerata</taxon>
        <taxon>Arachnida</taxon>
        <taxon>Acari</taxon>
        <taxon>Parasitiformes</taxon>
        <taxon>Mesostigmata</taxon>
        <taxon>Gamasina</taxon>
        <taxon>Dermanyssoidea</taxon>
        <taxon>Laelapidae</taxon>
        <taxon>Tropilaelaps</taxon>
    </lineage>
</organism>
<reference evidence="1 2" key="1">
    <citation type="journal article" date="2017" name="Gigascience">
        <title>Draft genome of the honey bee ectoparasitic mite, Tropilaelaps mercedesae, is shaped by the parasitic life history.</title>
        <authorList>
            <person name="Dong X."/>
            <person name="Armstrong S.D."/>
            <person name="Xia D."/>
            <person name="Makepeace B.L."/>
            <person name="Darby A.C."/>
            <person name="Kadowaki T."/>
        </authorList>
    </citation>
    <scope>NUCLEOTIDE SEQUENCE [LARGE SCALE GENOMIC DNA]</scope>
    <source>
        <strain evidence="1">Wuxi-XJTLU</strain>
    </source>
</reference>
<gene>
    <name evidence="1" type="ORF">BIW11_09890</name>
</gene>
<dbReference type="GO" id="GO:0005737">
    <property type="term" value="C:cytoplasm"/>
    <property type="evidence" value="ECO:0007669"/>
    <property type="project" value="TreeGrafter"/>
</dbReference>